<keyword evidence="3" id="KW-1185">Reference proteome</keyword>
<feature type="compositionally biased region" description="Low complexity" evidence="1">
    <location>
        <begin position="181"/>
        <end position="203"/>
    </location>
</feature>
<feature type="compositionally biased region" description="Basic and acidic residues" evidence="1">
    <location>
        <begin position="58"/>
        <end position="75"/>
    </location>
</feature>
<accession>A0A6A4WIY9</accession>
<proteinExistence type="predicted"/>
<feature type="region of interest" description="Disordered" evidence="1">
    <location>
        <begin position="1"/>
        <end position="86"/>
    </location>
</feature>
<feature type="compositionally biased region" description="Basic and acidic residues" evidence="1">
    <location>
        <begin position="1"/>
        <end position="32"/>
    </location>
</feature>
<dbReference type="OrthoDB" id="411372at2759"/>
<feature type="region of interest" description="Disordered" evidence="1">
    <location>
        <begin position="111"/>
        <end position="203"/>
    </location>
</feature>
<evidence type="ECO:0000313" key="2">
    <source>
        <dbReference type="EMBL" id="KAF0301881.1"/>
    </source>
</evidence>
<organism evidence="2 3">
    <name type="scientific">Amphibalanus amphitrite</name>
    <name type="common">Striped barnacle</name>
    <name type="synonym">Balanus amphitrite</name>
    <dbReference type="NCBI Taxonomy" id="1232801"/>
    <lineage>
        <taxon>Eukaryota</taxon>
        <taxon>Metazoa</taxon>
        <taxon>Ecdysozoa</taxon>
        <taxon>Arthropoda</taxon>
        <taxon>Crustacea</taxon>
        <taxon>Multicrustacea</taxon>
        <taxon>Cirripedia</taxon>
        <taxon>Thoracica</taxon>
        <taxon>Thoracicalcarea</taxon>
        <taxon>Balanomorpha</taxon>
        <taxon>Balanoidea</taxon>
        <taxon>Balanidae</taxon>
        <taxon>Amphibalaninae</taxon>
        <taxon>Amphibalanus</taxon>
    </lineage>
</organism>
<evidence type="ECO:0000256" key="1">
    <source>
        <dbReference type="SAM" id="MobiDB-lite"/>
    </source>
</evidence>
<comment type="caution">
    <text evidence="2">The sequence shown here is derived from an EMBL/GenBank/DDBJ whole genome shotgun (WGS) entry which is preliminary data.</text>
</comment>
<gene>
    <name evidence="2" type="ORF">FJT64_000102</name>
</gene>
<dbReference type="Proteomes" id="UP000440578">
    <property type="component" value="Unassembled WGS sequence"/>
</dbReference>
<dbReference type="EMBL" id="VIIS01001113">
    <property type="protein sequence ID" value="KAF0301881.1"/>
    <property type="molecule type" value="Genomic_DNA"/>
</dbReference>
<name>A0A6A4WIY9_AMPAM</name>
<dbReference type="AlphaFoldDB" id="A0A6A4WIY9"/>
<sequence length="296" mass="32592">MRDVDTRDPRSARDVDIRDPRARPADPRRGGEPAEGISGMDVDLRQPPGGPAWPTPDTDLRVRDTDLRVPDRDMRSAGWAELPGPMDFDKDASDLPLPFKPVDFKPCVEIDASVNSHPPMDLRADPRLKAHRRRSSQEDKAPAKPPVIPTEPNREYEQQLAMEREDPRYREPRPDPRQDPRAAAAAADPRRAAAAAAGAMPPLMMPPQQQQQMAAAMQMQNRMMYPAMPKPGLLGVMPGVPGPGMMPGLYPPAARPLMQHMPNYGRGGMMYGDGGMGRGMHSPLGRSTTCATYRLS</sequence>
<evidence type="ECO:0000313" key="3">
    <source>
        <dbReference type="Proteomes" id="UP000440578"/>
    </source>
</evidence>
<feature type="compositionally biased region" description="Basic and acidic residues" evidence="1">
    <location>
        <begin position="152"/>
        <end position="180"/>
    </location>
</feature>
<protein>
    <submittedName>
        <fullName evidence="2">Uncharacterized protein</fullName>
    </submittedName>
</protein>
<reference evidence="2 3" key="1">
    <citation type="submission" date="2019-07" db="EMBL/GenBank/DDBJ databases">
        <title>Draft genome assembly of a fouling barnacle, Amphibalanus amphitrite (Darwin, 1854): The first reference genome for Thecostraca.</title>
        <authorList>
            <person name="Kim W."/>
        </authorList>
    </citation>
    <scope>NUCLEOTIDE SEQUENCE [LARGE SCALE GENOMIC DNA]</scope>
    <source>
        <strain evidence="2">SNU_AA5</strain>
        <tissue evidence="2">Soma without cirri and trophi</tissue>
    </source>
</reference>